<feature type="domain" description="VOC" evidence="1">
    <location>
        <begin position="10"/>
        <end position="127"/>
    </location>
</feature>
<evidence type="ECO:0000259" key="1">
    <source>
        <dbReference type="PROSITE" id="PS51819"/>
    </source>
</evidence>
<evidence type="ECO:0000313" key="2">
    <source>
        <dbReference type="EMBL" id="XDQ15452.1"/>
    </source>
</evidence>
<dbReference type="Gene3D" id="3.10.180.10">
    <property type="entry name" value="2,3-Dihydroxybiphenyl 1,2-Dioxygenase, domain 1"/>
    <property type="match status" value="1"/>
</dbReference>
<dbReference type="RefSeq" id="WP_369275386.1">
    <property type="nucleotide sequence ID" value="NZ_CP163432.1"/>
</dbReference>
<reference evidence="2" key="1">
    <citation type="submission" date="2024-07" db="EMBL/GenBank/DDBJ databases">
        <authorList>
            <person name="Yu S.T."/>
        </authorList>
    </citation>
    <scope>NUCLEOTIDE SEQUENCE</scope>
    <source>
        <strain evidence="2">R11</strain>
    </source>
</reference>
<dbReference type="InterPro" id="IPR052164">
    <property type="entry name" value="Anthracycline_SecMetBiosynth"/>
</dbReference>
<dbReference type="AlphaFoldDB" id="A0AB39NAY9"/>
<sequence>MTSRLGSLNEFCWMDLKTRDLPGTAAFFSETLGWRFAVDEDDWRKATKTTVEGHSIGGVSDLTNPVYPSGTPAHVAYYLAVDDVDRCTEAAAEHGAKVVVAPFDAGEQGRLATLTDPAGAAFSLWRANQFTGWDFPLHLTGAPHRMVLACEQPEEARQFYRRVTGSAPACADFVAAGVSDATAPQWELLVGVEDLPSVLVRARRHGQEVGTWFDGAGRTIARITSPEGLTVQVRDISLRS</sequence>
<dbReference type="InterPro" id="IPR029068">
    <property type="entry name" value="Glyas_Bleomycin-R_OHBP_Dase"/>
</dbReference>
<dbReference type="Pfam" id="PF00903">
    <property type="entry name" value="Glyoxalase"/>
    <property type="match status" value="1"/>
</dbReference>
<dbReference type="InterPro" id="IPR037523">
    <property type="entry name" value="VOC_core"/>
</dbReference>
<gene>
    <name evidence="2" type="ORF">AB5J55_40325</name>
</gene>
<dbReference type="SUPFAM" id="SSF54593">
    <property type="entry name" value="Glyoxalase/Bleomycin resistance protein/Dihydroxybiphenyl dioxygenase"/>
    <property type="match status" value="1"/>
</dbReference>
<dbReference type="PANTHER" id="PTHR33993">
    <property type="entry name" value="GLYOXALASE-RELATED"/>
    <property type="match status" value="1"/>
</dbReference>
<name>A0AB39NAY9_9ACTN</name>
<accession>A0AB39NAY9</accession>
<protein>
    <submittedName>
        <fullName evidence="2">VOC family protein</fullName>
    </submittedName>
</protein>
<dbReference type="PROSITE" id="PS51819">
    <property type="entry name" value="VOC"/>
    <property type="match status" value="1"/>
</dbReference>
<organism evidence="2">
    <name type="scientific">Streptomyces sp. R11</name>
    <dbReference type="NCBI Taxonomy" id="3238625"/>
    <lineage>
        <taxon>Bacteria</taxon>
        <taxon>Bacillati</taxon>
        <taxon>Actinomycetota</taxon>
        <taxon>Actinomycetes</taxon>
        <taxon>Kitasatosporales</taxon>
        <taxon>Streptomycetaceae</taxon>
        <taxon>Streptomyces</taxon>
    </lineage>
</organism>
<proteinExistence type="predicted"/>
<dbReference type="InterPro" id="IPR004360">
    <property type="entry name" value="Glyas_Fos-R_dOase_dom"/>
</dbReference>
<dbReference type="EMBL" id="CP163432">
    <property type="protein sequence ID" value="XDQ15452.1"/>
    <property type="molecule type" value="Genomic_DNA"/>
</dbReference>
<dbReference type="CDD" id="cd07247">
    <property type="entry name" value="SgaA_N_like"/>
    <property type="match status" value="1"/>
</dbReference>
<dbReference type="PANTHER" id="PTHR33993:SF14">
    <property type="entry name" value="GB|AAF24581.1"/>
    <property type="match status" value="1"/>
</dbReference>